<accession>A0A6J7HAP7</accession>
<reference evidence="1" key="1">
    <citation type="submission" date="2020-05" db="EMBL/GenBank/DDBJ databases">
        <authorList>
            <person name="Chiriac C."/>
            <person name="Salcher M."/>
            <person name="Ghai R."/>
            <person name="Kavagutti S V."/>
        </authorList>
    </citation>
    <scope>NUCLEOTIDE SEQUENCE</scope>
</reference>
<evidence type="ECO:0000313" key="1">
    <source>
        <dbReference type="EMBL" id="CAB4916732.1"/>
    </source>
</evidence>
<name>A0A6J7HAP7_9ZZZZ</name>
<proteinExistence type="predicted"/>
<gene>
    <name evidence="1" type="ORF">UFOPK3674_00290</name>
</gene>
<dbReference type="EMBL" id="CAFBMX010000001">
    <property type="protein sequence ID" value="CAB4916732.1"/>
    <property type="molecule type" value="Genomic_DNA"/>
</dbReference>
<protein>
    <submittedName>
        <fullName evidence="1">Unannotated protein</fullName>
    </submittedName>
</protein>
<sequence>MSAAHRLLILSNPAPGKEEEFHAWYPERLAQFLTIPGFDAVQQFELSDDQFPPEAIPPSEHQYMTVYEVSSSPEEAIERLMDVGMATVPDVIDAASRRAFWFSAVGPLHGAVVPSPEHKLIVLANPISEALDGNLNAWYDEHLEELIGMGAGVVNAQRFKVSDAQFPAEVSPPCGHRYLALYDTDTAPKHTCDTLAGAMADYEHPDGLDMATLRDWMFTALEARRVAQ</sequence>
<dbReference type="AlphaFoldDB" id="A0A6J7HAP7"/>
<organism evidence="1">
    <name type="scientific">freshwater metagenome</name>
    <dbReference type="NCBI Taxonomy" id="449393"/>
    <lineage>
        <taxon>unclassified sequences</taxon>
        <taxon>metagenomes</taxon>
        <taxon>ecological metagenomes</taxon>
    </lineage>
</organism>